<dbReference type="Gene3D" id="3.30.1490.20">
    <property type="entry name" value="ATP-grasp fold, A domain"/>
    <property type="match status" value="1"/>
</dbReference>
<evidence type="ECO:0000256" key="4">
    <source>
        <dbReference type="ARBA" id="ARBA00022840"/>
    </source>
</evidence>
<dbReference type="InterPro" id="IPR003135">
    <property type="entry name" value="ATP-grasp_carboxylate-amine"/>
</dbReference>
<dbReference type="Proteomes" id="UP001059480">
    <property type="component" value="Unassembled WGS sequence"/>
</dbReference>
<dbReference type="Gene3D" id="3.30.470.20">
    <property type="entry name" value="ATP-grasp fold, B domain"/>
    <property type="match status" value="1"/>
</dbReference>
<proteinExistence type="predicted"/>
<keyword evidence="2 5" id="KW-0547">Nucleotide-binding</keyword>
<organism evidence="7 8">
    <name type="scientific">Granulicatella seriolae</name>
    <dbReference type="NCBI Taxonomy" id="2967226"/>
    <lineage>
        <taxon>Bacteria</taxon>
        <taxon>Bacillati</taxon>
        <taxon>Bacillota</taxon>
        <taxon>Bacilli</taxon>
        <taxon>Lactobacillales</taxon>
        <taxon>Carnobacteriaceae</taxon>
        <taxon>Granulicatella</taxon>
    </lineage>
</organism>
<dbReference type="Pfam" id="PF02222">
    <property type="entry name" value="ATP-grasp"/>
    <property type="match status" value="1"/>
</dbReference>
<reference evidence="7" key="1">
    <citation type="submission" date="2022-07" db="EMBL/GenBank/DDBJ databases">
        <authorList>
            <person name="Jung M.-Y."/>
            <person name="Lee M."/>
        </authorList>
    </citation>
    <scope>NUCLEOTIDE SEQUENCE</scope>
    <source>
        <strain evidence="7">S8</strain>
    </source>
</reference>
<sequence>MNFIVISPFYPQNFQNFSIELSHKGIRVLGIGQEPYDQLDQALKDALTEYYRVDDLENLDQVVRAVAFFFHKYGPIDRIESHNEYWLELDAALRTQFNIFGVKSKELEKTKLKSAMKKLFKKAGVPVVEGIVVKSKNQGKKAVQKLGYPLIAKPDNGVGGSGTYKLQSEQDLQHFLEEWNEDSPYFFEQMIDSQDVCTFDGLVDKDGNIVFSTSLTYFYTPLSVVAQGLDNTFYIEKEIDSKLKEYGQAIVETFGMKERFFHIEFFRMPDGDYVALEYNNRPAGGFTIEVYNKAHHINLYELYAAMVAGQEIKKQSPNSHYCLAASRRFSKNYAHSQEEIQEHFPLEYQYAYQVPQAFAGLQGDLINVLTSSEFEKIKEMVAYIGQLDD</sequence>
<reference evidence="7" key="2">
    <citation type="journal article" date="2023" name="Curr. Microbiol.">
        <title>Granulicatella seriolae sp. nov., a Novel Facultative Anaerobe Isolated from Yellowtail Marine Fish.</title>
        <authorList>
            <person name="Lee M."/>
            <person name="Choi Y.J."/>
            <person name="Farooq A."/>
            <person name="Jeong J.B."/>
            <person name="Jung M.Y."/>
        </authorList>
    </citation>
    <scope>NUCLEOTIDE SEQUENCE</scope>
    <source>
        <strain evidence="7">S8</strain>
    </source>
</reference>
<comment type="caution">
    <text evidence="7">The sequence shown here is derived from an EMBL/GenBank/DDBJ whole genome shotgun (WGS) entry which is preliminary data.</text>
</comment>
<dbReference type="PROSITE" id="PS50975">
    <property type="entry name" value="ATP_GRASP"/>
    <property type="match status" value="1"/>
</dbReference>
<dbReference type="RefSeq" id="WP_256945534.1">
    <property type="nucleotide sequence ID" value="NZ_JANHNZ010000007.1"/>
</dbReference>
<keyword evidence="3" id="KW-0658">Purine biosynthesis</keyword>
<keyword evidence="8" id="KW-1185">Reference proteome</keyword>
<reference evidence="7" key="3">
    <citation type="journal article" date="2023" name="Microbiol. Resour. Announc.">
        <title>Draft Genome Sequence of Granulicatella sp. Strain S8, Isolated from a Marine Fish, Seriola quinqueradiata.</title>
        <authorList>
            <person name="Lee M."/>
            <person name="Farooq A."/>
            <person name="Jeong J.B."/>
            <person name="Jung M.Y."/>
        </authorList>
    </citation>
    <scope>NUCLEOTIDE SEQUENCE</scope>
    <source>
        <strain evidence="7">S8</strain>
    </source>
</reference>
<evidence type="ECO:0000256" key="5">
    <source>
        <dbReference type="PROSITE-ProRule" id="PRU00409"/>
    </source>
</evidence>
<dbReference type="PANTHER" id="PTHR43585:SF2">
    <property type="entry name" value="ATP-GRASP ENZYME FSQD"/>
    <property type="match status" value="1"/>
</dbReference>
<dbReference type="Gene3D" id="3.40.50.20">
    <property type="match status" value="1"/>
</dbReference>
<feature type="domain" description="ATP-grasp" evidence="6">
    <location>
        <begin position="117"/>
        <end position="308"/>
    </location>
</feature>
<dbReference type="EMBL" id="JANHNZ010000007">
    <property type="protein sequence ID" value="MCQ9210421.1"/>
    <property type="molecule type" value="Genomic_DNA"/>
</dbReference>
<dbReference type="InterPro" id="IPR011761">
    <property type="entry name" value="ATP-grasp"/>
</dbReference>
<gene>
    <name evidence="7" type="ORF">NPA36_07635</name>
</gene>
<dbReference type="InterPro" id="IPR013815">
    <property type="entry name" value="ATP_grasp_subdomain_1"/>
</dbReference>
<evidence type="ECO:0000313" key="7">
    <source>
        <dbReference type="EMBL" id="MCQ9210421.1"/>
    </source>
</evidence>
<name>A0ABT1WPJ6_9LACT</name>
<keyword evidence="1" id="KW-0436">Ligase</keyword>
<protein>
    <submittedName>
        <fullName evidence="7">ATP-grasp domain-containing protein</fullName>
    </submittedName>
</protein>
<evidence type="ECO:0000256" key="2">
    <source>
        <dbReference type="ARBA" id="ARBA00022741"/>
    </source>
</evidence>
<dbReference type="SUPFAM" id="SSF56059">
    <property type="entry name" value="Glutathione synthetase ATP-binding domain-like"/>
    <property type="match status" value="1"/>
</dbReference>
<evidence type="ECO:0000256" key="3">
    <source>
        <dbReference type="ARBA" id="ARBA00022755"/>
    </source>
</evidence>
<evidence type="ECO:0000259" key="6">
    <source>
        <dbReference type="PROSITE" id="PS50975"/>
    </source>
</evidence>
<evidence type="ECO:0000256" key="1">
    <source>
        <dbReference type="ARBA" id="ARBA00022598"/>
    </source>
</evidence>
<dbReference type="InterPro" id="IPR052032">
    <property type="entry name" value="ATP-dep_AA_Ligase"/>
</dbReference>
<evidence type="ECO:0000313" key="8">
    <source>
        <dbReference type="Proteomes" id="UP001059480"/>
    </source>
</evidence>
<keyword evidence="4 5" id="KW-0067">ATP-binding</keyword>
<dbReference type="PANTHER" id="PTHR43585">
    <property type="entry name" value="FUMIPYRROLE BIOSYNTHESIS PROTEIN C"/>
    <property type="match status" value="1"/>
</dbReference>
<accession>A0ABT1WPJ6</accession>